<accession>A0AAD8H0I4</accession>
<reference evidence="3" key="1">
    <citation type="submission" date="2023-02" db="EMBL/GenBank/DDBJ databases">
        <title>Genome of toxic invasive species Heracleum sosnowskyi carries increased number of genes despite the absence of recent whole-genome duplications.</title>
        <authorList>
            <person name="Schelkunov M."/>
            <person name="Shtratnikova V."/>
            <person name="Makarenko M."/>
            <person name="Klepikova A."/>
            <person name="Omelchenko D."/>
            <person name="Novikova G."/>
            <person name="Obukhova E."/>
            <person name="Bogdanov V."/>
            <person name="Penin A."/>
            <person name="Logacheva M."/>
        </authorList>
    </citation>
    <scope>NUCLEOTIDE SEQUENCE</scope>
    <source>
        <strain evidence="3">Hsosn_3</strain>
        <tissue evidence="3">Leaf</tissue>
    </source>
</reference>
<proteinExistence type="predicted"/>
<evidence type="ECO:0000256" key="1">
    <source>
        <dbReference type="SAM" id="MobiDB-lite"/>
    </source>
</evidence>
<sequence>MVQRWSTEDRGGAQSTGGRRWRWTEDDGGGGELTEEDEGGQRWRIIPLPVVRGVQLAQGLSFAMTAVKYVRKEQNFAKSTSGGDRPWIGLDGIILALVCAFFIIVVTGAGDLHEEIENLDDMSGIERFEKKRKLRKIIASFPSAFVIFLVGVIFGFIRGPQVVKDIAFGPSSFGVVKISKQAWRVGFIKGTIPQLPLICQF</sequence>
<feature type="compositionally biased region" description="Basic and acidic residues" evidence="1">
    <location>
        <begin position="1"/>
        <end position="11"/>
    </location>
</feature>
<keyword evidence="2" id="KW-0812">Transmembrane</keyword>
<comment type="caution">
    <text evidence="3">The sequence shown here is derived from an EMBL/GenBank/DDBJ whole genome shotgun (WGS) entry which is preliminary data.</text>
</comment>
<name>A0AAD8H0I4_9APIA</name>
<dbReference type="EMBL" id="JAUIZM010000010">
    <property type="protein sequence ID" value="KAK1358685.1"/>
    <property type="molecule type" value="Genomic_DNA"/>
</dbReference>
<dbReference type="Proteomes" id="UP001237642">
    <property type="component" value="Unassembled WGS sequence"/>
</dbReference>
<reference evidence="3" key="2">
    <citation type="submission" date="2023-05" db="EMBL/GenBank/DDBJ databases">
        <authorList>
            <person name="Schelkunov M.I."/>
        </authorList>
    </citation>
    <scope>NUCLEOTIDE SEQUENCE</scope>
    <source>
        <strain evidence="3">Hsosn_3</strain>
        <tissue evidence="3">Leaf</tissue>
    </source>
</reference>
<feature type="region of interest" description="Disordered" evidence="1">
    <location>
        <begin position="1"/>
        <end position="38"/>
    </location>
</feature>
<keyword evidence="2" id="KW-0472">Membrane</keyword>
<gene>
    <name evidence="3" type="ORF">POM88_043159</name>
</gene>
<dbReference type="AlphaFoldDB" id="A0AAD8H0I4"/>
<protein>
    <submittedName>
        <fullName evidence="3">Molybdate transporter-like protein</fullName>
    </submittedName>
</protein>
<evidence type="ECO:0000256" key="2">
    <source>
        <dbReference type="SAM" id="Phobius"/>
    </source>
</evidence>
<dbReference type="PANTHER" id="PTHR31970:SF0">
    <property type="entry name" value="MOLYBDATE TRANSPORTER 1"/>
    <property type="match status" value="1"/>
</dbReference>
<dbReference type="GO" id="GO:0015098">
    <property type="term" value="F:molybdate ion transmembrane transporter activity"/>
    <property type="evidence" value="ECO:0007669"/>
    <property type="project" value="InterPro"/>
</dbReference>
<keyword evidence="2" id="KW-1133">Transmembrane helix</keyword>
<evidence type="ECO:0000313" key="4">
    <source>
        <dbReference type="Proteomes" id="UP001237642"/>
    </source>
</evidence>
<feature type="transmembrane region" description="Helical" evidence="2">
    <location>
        <begin position="137"/>
        <end position="157"/>
    </location>
</feature>
<dbReference type="PANTHER" id="PTHR31970">
    <property type="match status" value="1"/>
</dbReference>
<feature type="transmembrane region" description="Helical" evidence="2">
    <location>
        <begin position="87"/>
        <end position="109"/>
    </location>
</feature>
<keyword evidence="4" id="KW-1185">Reference proteome</keyword>
<feature type="compositionally biased region" description="Acidic residues" evidence="1">
    <location>
        <begin position="26"/>
        <end position="38"/>
    </location>
</feature>
<organism evidence="3 4">
    <name type="scientific">Heracleum sosnowskyi</name>
    <dbReference type="NCBI Taxonomy" id="360622"/>
    <lineage>
        <taxon>Eukaryota</taxon>
        <taxon>Viridiplantae</taxon>
        <taxon>Streptophyta</taxon>
        <taxon>Embryophyta</taxon>
        <taxon>Tracheophyta</taxon>
        <taxon>Spermatophyta</taxon>
        <taxon>Magnoliopsida</taxon>
        <taxon>eudicotyledons</taxon>
        <taxon>Gunneridae</taxon>
        <taxon>Pentapetalae</taxon>
        <taxon>asterids</taxon>
        <taxon>campanulids</taxon>
        <taxon>Apiales</taxon>
        <taxon>Apiaceae</taxon>
        <taxon>Apioideae</taxon>
        <taxon>apioid superclade</taxon>
        <taxon>Tordylieae</taxon>
        <taxon>Tordyliinae</taxon>
        <taxon>Heracleum</taxon>
    </lineage>
</organism>
<evidence type="ECO:0000313" key="3">
    <source>
        <dbReference type="EMBL" id="KAK1358685.1"/>
    </source>
</evidence>
<dbReference type="InterPro" id="IPR031563">
    <property type="entry name" value="MOT1/MOT2"/>
</dbReference>